<dbReference type="PROSITE" id="PS50003">
    <property type="entry name" value="PH_DOMAIN"/>
    <property type="match status" value="1"/>
</dbReference>
<dbReference type="InterPro" id="IPR036871">
    <property type="entry name" value="PX_dom_sf"/>
</dbReference>
<dbReference type="GO" id="GO:0005829">
    <property type="term" value="C:cytosol"/>
    <property type="evidence" value="ECO:0007669"/>
    <property type="project" value="TreeGrafter"/>
</dbReference>
<dbReference type="Gene3D" id="1.20.900.10">
    <property type="entry name" value="Dbl homology (DH) domain"/>
    <property type="match status" value="1"/>
</dbReference>
<evidence type="ECO:0000256" key="3">
    <source>
        <dbReference type="SAM" id="MobiDB-lite"/>
    </source>
</evidence>
<feature type="compositionally biased region" description="Low complexity" evidence="3">
    <location>
        <begin position="1060"/>
        <end position="1087"/>
    </location>
</feature>
<dbReference type="InterPro" id="IPR001452">
    <property type="entry name" value="SH3_domain"/>
</dbReference>
<evidence type="ECO:0000259" key="5">
    <source>
        <dbReference type="PROSITE" id="PS50003"/>
    </source>
</evidence>
<dbReference type="Gene3D" id="2.30.30.40">
    <property type="entry name" value="SH3 Domains"/>
    <property type="match status" value="1"/>
</dbReference>
<dbReference type="InParanoid" id="A0A0D2WNR7"/>
<dbReference type="GO" id="GO:0035091">
    <property type="term" value="F:phosphatidylinositol binding"/>
    <property type="evidence" value="ECO:0007669"/>
    <property type="project" value="InterPro"/>
</dbReference>
<feature type="compositionally biased region" description="Basic and acidic residues" evidence="3">
    <location>
        <begin position="542"/>
        <end position="613"/>
    </location>
</feature>
<feature type="domain" description="PH" evidence="5">
    <location>
        <begin position="400"/>
        <end position="503"/>
    </location>
</feature>
<accession>A0A0D2WNR7</accession>
<dbReference type="SUPFAM" id="SSF50044">
    <property type="entry name" value="SH3-domain"/>
    <property type="match status" value="1"/>
</dbReference>
<feature type="compositionally biased region" description="Low complexity" evidence="3">
    <location>
        <begin position="1109"/>
        <end position="1152"/>
    </location>
</feature>
<keyword evidence="9" id="KW-1185">Reference proteome</keyword>
<dbReference type="SMART" id="SM00326">
    <property type="entry name" value="SH3"/>
    <property type="match status" value="1"/>
</dbReference>
<dbReference type="STRING" id="595528.A0A0D2WNR7"/>
<feature type="region of interest" description="Disordered" evidence="3">
    <location>
        <begin position="866"/>
        <end position="885"/>
    </location>
</feature>
<organism evidence="8 9">
    <name type="scientific">Capsaspora owczarzaki (strain ATCC 30864)</name>
    <dbReference type="NCBI Taxonomy" id="595528"/>
    <lineage>
        <taxon>Eukaryota</taxon>
        <taxon>Filasterea</taxon>
        <taxon>Capsaspora</taxon>
    </lineage>
</organism>
<dbReference type="PROSITE" id="PS50195">
    <property type="entry name" value="PX"/>
    <property type="match status" value="1"/>
</dbReference>
<evidence type="ECO:0000313" key="9">
    <source>
        <dbReference type="Proteomes" id="UP000008743"/>
    </source>
</evidence>
<evidence type="ECO:0000313" key="8">
    <source>
        <dbReference type="EMBL" id="KJE92083.1"/>
    </source>
</evidence>
<dbReference type="InterPro" id="IPR011993">
    <property type="entry name" value="PH-like_dom_sf"/>
</dbReference>
<dbReference type="InterPro" id="IPR055251">
    <property type="entry name" value="SOS1_NGEF_PH"/>
</dbReference>
<dbReference type="InterPro" id="IPR035899">
    <property type="entry name" value="DBL_dom_sf"/>
</dbReference>
<gene>
    <name evidence="8" type="ORF">CAOG_003110</name>
</gene>
<feature type="domain" description="SH3" evidence="4">
    <location>
        <begin position="10"/>
        <end position="69"/>
    </location>
</feature>
<protein>
    <recommendedName>
        <fullName evidence="10">RhoGEF domain containing protein</fullName>
    </recommendedName>
</protein>
<dbReference type="Pfam" id="PF14604">
    <property type="entry name" value="SH3_9"/>
    <property type="match status" value="1"/>
</dbReference>
<dbReference type="EMBL" id="KE346363">
    <property type="protein sequence ID" value="KJE92083.1"/>
    <property type="molecule type" value="Genomic_DNA"/>
</dbReference>
<feature type="region of interest" description="Disordered" evidence="3">
    <location>
        <begin position="919"/>
        <end position="990"/>
    </location>
</feature>
<dbReference type="PANTHER" id="PTHR45834">
    <property type="entry name" value="RHO GUANINE NUCLEOTIDE EXCHANGE FACTOR 9-RELATED"/>
    <property type="match status" value="1"/>
</dbReference>
<name>A0A0D2WNR7_CAPO3</name>
<dbReference type="SUPFAM" id="SSF50729">
    <property type="entry name" value="PH domain-like"/>
    <property type="match status" value="1"/>
</dbReference>
<dbReference type="PANTHER" id="PTHR45834:SF3">
    <property type="entry name" value="RHO GUANINE NUCLEOTIDE EXCHANGE FACTOR 3, ISOFORM L"/>
    <property type="match status" value="1"/>
</dbReference>
<evidence type="ECO:0000259" key="7">
    <source>
        <dbReference type="PROSITE" id="PS50195"/>
    </source>
</evidence>
<dbReference type="AlphaFoldDB" id="A0A0D2WNR7"/>
<feature type="compositionally biased region" description="Low complexity" evidence="3">
    <location>
        <begin position="614"/>
        <end position="635"/>
    </location>
</feature>
<feature type="compositionally biased region" description="Polar residues" evidence="3">
    <location>
        <begin position="869"/>
        <end position="885"/>
    </location>
</feature>
<keyword evidence="1 2" id="KW-0728">SH3 domain</keyword>
<sequence>MTDTNSIQRTSDKTMRALWEYTAVKDDELSFPEGTIITVLSEESPGWWLGQIGEAVGFFPLNYTEDISAGGADEDLYSATQDSREFDDEFDDEEEIYEEILIDPAASEAYRSAIKETLAMTKDVAPATKSTFAGASVPAAAAPETPPPSASPSAQITIVAVQMPGQSAKEEERWYDGAPGGADIRNALSKRECNRQEAIFECLTSERGYARDLHVILDQFLKPLRDSDVVNKTDLNILFSNIEQLLPLAEELASCLDERRKQSVVVDHVGDVYLLMADFFRMYTLYCGNFEHALVHIDKLRKNKKASALLDKLERSPECRMLNLNSFLIKPVQRICKYPLLIKAIIKHTEENHKDFQFLTQALNKLETIVTIVNEGNKAAERTNRMIEIQGKLKNDDFALITPSRKLLREDEVKDVTGKKEDRIAFLFNDVVLLTTKNGKFHAAIPFDSCIVNDSPEAAASAAPDVAARMFEIIHLGKTKFTLVAASADVRQTWIDELVEMTKDFISRQQEIWLAQGISTALAAAPIESSDDGPDAPEEDEKSSSDADKEEKRKEKEREKENKKKDKEAKKEKERLEKEEKKDKERKEKEEKKEIKEKEKEKEREREKEEQAKRASIAAATTSESPTSSTRNSFSGTPPASAGGASRPISVAEHAVNRGRAGSTSSNSSSPAALRKPSSPLAQGNDRPASTISNDNSPSTTRRMTSTIDSSYKRPGTTIQPKAAPGVSSMMSAYTRQAQKDQQHFPVRVLSYDAEGNDQYSYNLTVKLTETAQSNTIKRTYADFYDLHVRMIQSFPDEAGSRAPYKRTLPDLPQQRVFVNESIAGIRQRELDTYCKKLWAMSDKITKSDLVQKFLDDARRSNKVGFKKSGQTATGTSNSVSTPGVNTANAAAVDARAQNYRDRTASRITKLVGRAKKNLNAVDPSIKKTQQQQPANKSGGSNNSSATSVRNSTASTAPASTRASHIPARIKPSERPELAPRPEFNRVELRKTTYGDAVRTGRGESVKPTVTGQVVSTNKIIAAADAKKAGASPSGKPDEPVPEFLQVKLNRTNTGKEIKSGGSSSTAAASTSGSSSSNGNGNGAAPKSGKKKKGFLAKLFGMFKSKNPSSGSSASSTTSSTSSLSSTSRTTSTTSSSSSKPSTSSTTTTSSSAGKEPLNKRKSVAATASMFETGAAFNGQNNNNTPGRKSGASSSSTTSYQRTGASAGPGGAR</sequence>
<feature type="domain" description="PX" evidence="7">
    <location>
        <begin position="740"/>
        <end position="862"/>
    </location>
</feature>
<dbReference type="OrthoDB" id="1716625at2759"/>
<dbReference type="PROSITE" id="PS50010">
    <property type="entry name" value="DH_2"/>
    <property type="match status" value="1"/>
</dbReference>
<dbReference type="SMART" id="SM00233">
    <property type="entry name" value="PH"/>
    <property type="match status" value="1"/>
</dbReference>
<dbReference type="SUPFAM" id="SSF64268">
    <property type="entry name" value="PX domain"/>
    <property type="match status" value="1"/>
</dbReference>
<dbReference type="GO" id="GO:0005085">
    <property type="term" value="F:guanyl-nucleotide exchange factor activity"/>
    <property type="evidence" value="ECO:0007669"/>
    <property type="project" value="InterPro"/>
</dbReference>
<feature type="domain" description="DH" evidence="6">
    <location>
        <begin position="194"/>
        <end position="376"/>
    </location>
</feature>
<dbReference type="InterPro" id="IPR053086">
    <property type="entry name" value="RhoGEF_domain"/>
</dbReference>
<reference evidence="9" key="1">
    <citation type="submission" date="2011-02" db="EMBL/GenBank/DDBJ databases">
        <title>The Genome Sequence of Capsaspora owczarzaki ATCC 30864.</title>
        <authorList>
            <person name="Russ C."/>
            <person name="Cuomo C."/>
            <person name="Burger G."/>
            <person name="Gray M.W."/>
            <person name="Holland P.W.H."/>
            <person name="King N."/>
            <person name="Lang F.B.F."/>
            <person name="Roger A.J."/>
            <person name="Ruiz-Trillo I."/>
            <person name="Young S.K."/>
            <person name="Zeng Q."/>
            <person name="Gargeya S."/>
            <person name="Alvarado L."/>
            <person name="Berlin A."/>
            <person name="Chapman S.B."/>
            <person name="Chen Z."/>
            <person name="Freedman E."/>
            <person name="Gellesch M."/>
            <person name="Goldberg J."/>
            <person name="Griggs A."/>
            <person name="Gujja S."/>
            <person name="Heilman E."/>
            <person name="Heiman D."/>
            <person name="Howarth C."/>
            <person name="Mehta T."/>
            <person name="Neiman D."/>
            <person name="Pearson M."/>
            <person name="Roberts A."/>
            <person name="Saif S."/>
            <person name="Shea T."/>
            <person name="Shenoy N."/>
            <person name="Sisk P."/>
            <person name="Stolte C."/>
            <person name="Sykes S."/>
            <person name="White J."/>
            <person name="Yandava C."/>
            <person name="Haas B."/>
            <person name="Nusbaum C."/>
            <person name="Birren B."/>
        </authorList>
    </citation>
    <scope>NUCLEOTIDE SEQUENCE</scope>
    <source>
        <strain evidence="9">ATCC 30864</strain>
    </source>
</reference>
<dbReference type="Pfam" id="PF00787">
    <property type="entry name" value="PX"/>
    <property type="match status" value="1"/>
</dbReference>
<dbReference type="eggNOG" id="KOG3523">
    <property type="taxonomic scope" value="Eukaryota"/>
</dbReference>
<dbReference type="PROSITE" id="PS50002">
    <property type="entry name" value="SH3"/>
    <property type="match status" value="1"/>
</dbReference>
<feature type="region of interest" description="Disordered" evidence="3">
    <location>
        <begin position="527"/>
        <end position="739"/>
    </location>
</feature>
<dbReference type="Gene3D" id="3.30.1520.10">
    <property type="entry name" value="Phox-like domain"/>
    <property type="match status" value="1"/>
</dbReference>
<feature type="compositionally biased region" description="Polar residues" evidence="3">
    <location>
        <begin position="927"/>
        <end position="936"/>
    </location>
</feature>
<dbReference type="InterPro" id="IPR001849">
    <property type="entry name" value="PH_domain"/>
</dbReference>
<dbReference type="PhylomeDB" id="A0A0D2WNR7"/>
<dbReference type="RefSeq" id="XP_004363949.1">
    <property type="nucleotide sequence ID" value="XM_004363892.2"/>
</dbReference>
<dbReference type="CDD" id="cd00174">
    <property type="entry name" value="SH3"/>
    <property type="match status" value="1"/>
</dbReference>
<dbReference type="CDD" id="cd00160">
    <property type="entry name" value="RhoGEF"/>
    <property type="match status" value="1"/>
</dbReference>
<evidence type="ECO:0000259" key="4">
    <source>
        <dbReference type="PROSITE" id="PS50002"/>
    </source>
</evidence>
<feature type="compositionally biased region" description="Polar residues" evidence="3">
    <location>
        <begin position="688"/>
        <end position="710"/>
    </location>
</feature>
<feature type="compositionally biased region" description="Basic and acidic residues" evidence="3">
    <location>
        <begin position="971"/>
        <end position="990"/>
    </location>
</feature>
<dbReference type="Pfam" id="PF22697">
    <property type="entry name" value="SOS1_NGEF_PH"/>
    <property type="match status" value="1"/>
</dbReference>
<evidence type="ECO:0000259" key="6">
    <source>
        <dbReference type="PROSITE" id="PS50010"/>
    </source>
</evidence>
<dbReference type="eggNOG" id="KOG4773">
    <property type="taxonomic scope" value="Eukaryota"/>
</dbReference>
<feature type="region of interest" description="Disordered" evidence="3">
    <location>
        <begin position="1027"/>
        <end position="1213"/>
    </location>
</feature>
<dbReference type="InterPro" id="IPR001683">
    <property type="entry name" value="PX_dom"/>
</dbReference>
<feature type="compositionally biased region" description="Polar residues" evidence="3">
    <location>
        <begin position="1178"/>
        <end position="1187"/>
    </location>
</feature>
<dbReference type="SUPFAM" id="SSF48065">
    <property type="entry name" value="DBL homology domain (DH-domain)"/>
    <property type="match status" value="1"/>
</dbReference>
<dbReference type="PRINTS" id="PR00452">
    <property type="entry name" value="SH3DOMAIN"/>
</dbReference>
<dbReference type="Pfam" id="PF00621">
    <property type="entry name" value="RhoGEF"/>
    <property type="match status" value="1"/>
</dbReference>
<dbReference type="InterPro" id="IPR000219">
    <property type="entry name" value="DH_dom"/>
</dbReference>
<evidence type="ECO:0000256" key="1">
    <source>
        <dbReference type="ARBA" id="ARBA00022443"/>
    </source>
</evidence>
<dbReference type="SMART" id="SM00312">
    <property type="entry name" value="PX"/>
    <property type="match status" value="1"/>
</dbReference>
<feature type="compositionally biased region" description="Acidic residues" evidence="3">
    <location>
        <begin position="529"/>
        <end position="541"/>
    </location>
</feature>
<evidence type="ECO:0008006" key="10">
    <source>
        <dbReference type="Google" id="ProtNLM"/>
    </source>
</evidence>
<dbReference type="Gene3D" id="2.30.29.30">
    <property type="entry name" value="Pleckstrin-homology domain (PH domain)/Phosphotyrosine-binding domain (PTB)"/>
    <property type="match status" value="1"/>
</dbReference>
<dbReference type="eggNOG" id="KOG2199">
    <property type="taxonomic scope" value="Eukaryota"/>
</dbReference>
<proteinExistence type="predicted"/>
<evidence type="ECO:0000256" key="2">
    <source>
        <dbReference type="PROSITE-ProRule" id="PRU00192"/>
    </source>
</evidence>
<dbReference type="SMART" id="SM00325">
    <property type="entry name" value="RhoGEF"/>
    <property type="match status" value="1"/>
</dbReference>
<feature type="compositionally biased region" description="Low complexity" evidence="3">
    <location>
        <begin position="952"/>
        <end position="964"/>
    </location>
</feature>
<dbReference type="InterPro" id="IPR036028">
    <property type="entry name" value="SH3-like_dom_sf"/>
</dbReference>
<dbReference type="Proteomes" id="UP000008743">
    <property type="component" value="Unassembled WGS sequence"/>
</dbReference>